<name>A0ABY7TLN0_9SPHN</name>
<protein>
    <recommendedName>
        <fullName evidence="3">Phospholipase D</fullName>
    </recommendedName>
    <alternativeName>
        <fullName evidence="5">Choline phosphatase</fullName>
    </alternativeName>
</protein>
<dbReference type="Proteomes" id="UP001220395">
    <property type="component" value="Chromosome"/>
</dbReference>
<proteinExistence type="predicted"/>
<evidence type="ECO:0000313" key="8">
    <source>
        <dbReference type="Proteomes" id="UP001220395"/>
    </source>
</evidence>
<dbReference type="InterPro" id="IPR001736">
    <property type="entry name" value="PLipase_D/transphosphatidylase"/>
</dbReference>
<evidence type="ECO:0000256" key="2">
    <source>
        <dbReference type="ARBA" id="ARBA00004613"/>
    </source>
</evidence>
<feature type="domain" description="PLD phosphodiesterase" evidence="6">
    <location>
        <begin position="293"/>
        <end position="319"/>
    </location>
</feature>
<keyword evidence="4" id="KW-0964">Secreted</keyword>
<reference evidence="7 8" key="1">
    <citation type="submission" date="2023-02" db="EMBL/GenBank/DDBJ databases">
        <title>Genome sequence of Sphingomonas naphthae.</title>
        <authorList>
            <person name="Kim S."/>
            <person name="Heo J."/>
            <person name="Kwon S.-W."/>
        </authorList>
    </citation>
    <scope>NUCLEOTIDE SEQUENCE [LARGE SCALE GENOMIC DNA]</scope>
    <source>
        <strain evidence="7 8">KACC 18716</strain>
    </source>
</reference>
<organism evidence="7 8">
    <name type="scientific">Sphingomonas naphthae</name>
    <dbReference type="NCBI Taxonomy" id="1813468"/>
    <lineage>
        <taxon>Bacteria</taxon>
        <taxon>Pseudomonadati</taxon>
        <taxon>Pseudomonadota</taxon>
        <taxon>Alphaproteobacteria</taxon>
        <taxon>Sphingomonadales</taxon>
        <taxon>Sphingomonadaceae</taxon>
        <taxon>Sphingomonas</taxon>
    </lineage>
</organism>
<evidence type="ECO:0000256" key="4">
    <source>
        <dbReference type="ARBA" id="ARBA00022525"/>
    </source>
</evidence>
<dbReference type="EMBL" id="CP117411">
    <property type="protein sequence ID" value="WCT73881.1"/>
    <property type="molecule type" value="Genomic_DNA"/>
</dbReference>
<dbReference type="Pfam" id="PF13091">
    <property type="entry name" value="PLDc_2"/>
    <property type="match status" value="2"/>
</dbReference>
<gene>
    <name evidence="7" type="ORF">PQ455_01210</name>
</gene>
<sequence>MKTPEPATPDRETAIDPHGTYTIAGNRIRILERGEDRLKALLGLIVDAKRSLRLLFYIYADDRAGAQVRDALIAAAERGVHVSLMVDGFGSAAGDRFFAPLEAAGAEVCRFSPRFGRRYLLRNHQKLALADEARVIVGGFNVEDDYFGRGDAWRDLGLLIEGHTVSRLARYYDALVRWASQPKGKLRDLGRLINRWSEKEGQVRWLLGGPTKRLSPWARALRTDLARGKRIDLIVAYFTPSVSILRRIRRARKRGGEVRLVTAAKSDNQATIAAARFLYPRLLRNGVRIYEYLAAKLHTKLFVIDDVVHVGSANFDIRSLFLNMEIMLRIDDPTFAAAMRAYIDGEVAESHEMTLDEMEDSGWLTRIRRAMAYFVVAILDGNITRRLNFGPDGK</sequence>
<dbReference type="PROSITE" id="PS50035">
    <property type="entry name" value="PLD"/>
    <property type="match status" value="2"/>
</dbReference>
<evidence type="ECO:0000256" key="5">
    <source>
        <dbReference type="ARBA" id="ARBA00029594"/>
    </source>
</evidence>
<dbReference type="PANTHER" id="PTHR21248:SF22">
    <property type="entry name" value="PHOSPHOLIPASE D"/>
    <property type="match status" value="1"/>
</dbReference>
<evidence type="ECO:0000313" key="7">
    <source>
        <dbReference type="EMBL" id="WCT73881.1"/>
    </source>
</evidence>
<dbReference type="CDD" id="cd09110">
    <property type="entry name" value="PLDc_CLS_1"/>
    <property type="match status" value="1"/>
</dbReference>
<evidence type="ECO:0000259" key="6">
    <source>
        <dbReference type="PROSITE" id="PS50035"/>
    </source>
</evidence>
<evidence type="ECO:0000256" key="1">
    <source>
        <dbReference type="ARBA" id="ARBA00003145"/>
    </source>
</evidence>
<comment type="subcellular location">
    <subcellularLocation>
        <location evidence="2">Secreted</location>
    </subcellularLocation>
</comment>
<evidence type="ECO:0000256" key="3">
    <source>
        <dbReference type="ARBA" id="ARBA00018392"/>
    </source>
</evidence>
<accession>A0ABY7TLN0</accession>
<dbReference type="PANTHER" id="PTHR21248">
    <property type="entry name" value="CARDIOLIPIN SYNTHASE"/>
    <property type="match status" value="1"/>
</dbReference>
<dbReference type="Gene3D" id="3.30.870.10">
    <property type="entry name" value="Endonuclease Chain A"/>
    <property type="match status" value="2"/>
</dbReference>
<keyword evidence="8" id="KW-1185">Reference proteome</keyword>
<dbReference type="SMART" id="SM00155">
    <property type="entry name" value="PLDc"/>
    <property type="match status" value="2"/>
</dbReference>
<dbReference type="InterPro" id="IPR025202">
    <property type="entry name" value="PLD-like_dom"/>
</dbReference>
<feature type="domain" description="PLD phosphodiesterase" evidence="6">
    <location>
        <begin position="119"/>
        <end position="146"/>
    </location>
</feature>
<dbReference type="SUPFAM" id="SSF56024">
    <property type="entry name" value="Phospholipase D/nuclease"/>
    <property type="match status" value="2"/>
</dbReference>
<comment type="function">
    <text evidence="1">Could be a virulence factor.</text>
</comment>